<dbReference type="EMBL" id="JBBPBM010000330">
    <property type="protein sequence ID" value="KAK8497095.1"/>
    <property type="molecule type" value="Genomic_DNA"/>
</dbReference>
<protein>
    <submittedName>
        <fullName evidence="1">Uncharacterized protein</fullName>
    </submittedName>
</protein>
<evidence type="ECO:0000313" key="2">
    <source>
        <dbReference type="Proteomes" id="UP001472677"/>
    </source>
</evidence>
<accession>A0ABR2AU62</accession>
<proteinExistence type="predicted"/>
<gene>
    <name evidence="1" type="ORF">V6N12_037337</name>
</gene>
<reference evidence="1 2" key="1">
    <citation type="journal article" date="2024" name="G3 (Bethesda)">
        <title>Genome assembly of Hibiscus sabdariffa L. provides insights into metabolisms of medicinal natural products.</title>
        <authorList>
            <person name="Kim T."/>
        </authorList>
    </citation>
    <scope>NUCLEOTIDE SEQUENCE [LARGE SCALE GENOMIC DNA]</scope>
    <source>
        <strain evidence="1">TK-2024</strain>
        <tissue evidence="1">Old leaves</tissue>
    </source>
</reference>
<name>A0ABR2AU62_9ROSI</name>
<sequence>MSFSLWAHSNSDVVGEDNPVVIGDVSNSEGPAIPLILGDVGLDVRTIPIEFATEALEVAAQGDVSASPVGASTKLGDPNLQEFPPLQASNQLREKRKVKGKGVKTFVGSKNKFDMLSGLGNEVSLEMVRKPRAASQGVVNLLQELKLKKRDAVGRVQSQNVVIAVGDNLVVSS</sequence>
<comment type="caution">
    <text evidence="1">The sequence shown here is derived from an EMBL/GenBank/DDBJ whole genome shotgun (WGS) entry which is preliminary data.</text>
</comment>
<keyword evidence="2" id="KW-1185">Reference proteome</keyword>
<dbReference type="Proteomes" id="UP001472677">
    <property type="component" value="Unassembled WGS sequence"/>
</dbReference>
<organism evidence="1 2">
    <name type="scientific">Hibiscus sabdariffa</name>
    <name type="common">roselle</name>
    <dbReference type="NCBI Taxonomy" id="183260"/>
    <lineage>
        <taxon>Eukaryota</taxon>
        <taxon>Viridiplantae</taxon>
        <taxon>Streptophyta</taxon>
        <taxon>Embryophyta</taxon>
        <taxon>Tracheophyta</taxon>
        <taxon>Spermatophyta</taxon>
        <taxon>Magnoliopsida</taxon>
        <taxon>eudicotyledons</taxon>
        <taxon>Gunneridae</taxon>
        <taxon>Pentapetalae</taxon>
        <taxon>rosids</taxon>
        <taxon>malvids</taxon>
        <taxon>Malvales</taxon>
        <taxon>Malvaceae</taxon>
        <taxon>Malvoideae</taxon>
        <taxon>Hibiscus</taxon>
    </lineage>
</organism>
<evidence type="ECO:0000313" key="1">
    <source>
        <dbReference type="EMBL" id="KAK8497095.1"/>
    </source>
</evidence>